<dbReference type="PROSITE" id="PS51314">
    <property type="entry name" value="VPS37_C"/>
    <property type="match status" value="1"/>
</dbReference>
<comment type="function">
    <text evidence="6">Component of the ESCRT-I complex, a regulator of vesicular trafficking process. Required for the sorting of endocytic ubiquitinated cargos into multivesicular bodies. May be involved in cell growth and differentiation.</text>
</comment>
<evidence type="ECO:0000313" key="10">
    <source>
        <dbReference type="Proteomes" id="UP000838878"/>
    </source>
</evidence>
<comment type="similarity">
    <text evidence="2">Belongs to the VPS37 family.</text>
</comment>
<gene>
    <name evidence="9" type="ORF">BINO364_LOCUS838</name>
</gene>
<dbReference type="GO" id="GO:0006623">
    <property type="term" value="P:protein targeting to vacuole"/>
    <property type="evidence" value="ECO:0007669"/>
    <property type="project" value="TreeGrafter"/>
</dbReference>
<dbReference type="PANTHER" id="PTHR13678">
    <property type="entry name" value="VACUOLAR PROTEIN SORTING-ASSOCIATED PROTEIN 37"/>
    <property type="match status" value="1"/>
</dbReference>
<evidence type="ECO:0000313" key="9">
    <source>
        <dbReference type="EMBL" id="CAH0713709.1"/>
    </source>
</evidence>
<dbReference type="PANTHER" id="PTHR13678:SF27">
    <property type="entry name" value="LD45836P"/>
    <property type="match status" value="1"/>
</dbReference>
<dbReference type="InterPro" id="IPR037202">
    <property type="entry name" value="ESCRT_assembly_dom"/>
</dbReference>
<keyword evidence="4" id="KW-0967">Endosome</keyword>
<evidence type="ECO:0000256" key="5">
    <source>
        <dbReference type="ARBA" id="ARBA00022927"/>
    </source>
</evidence>
<dbReference type="Pfam" id="PF07200">
    <property type="entry name" value="Mod_r"/>
    <property type="match status" value="1"/>
</dbReference>
<accession>A0A8J9XZT3</accession>
<dbReference type="EMBL" id="OV170221">
    <property type="protein sequence ID" value="CAH0713709.1"/>
    <property type="molecule type" value="Genomic_DNA"/>
</dbReference>
<evidence type="ECO:0000259" key="8">
    <source>
        <dbReference type="PROSITE" id="PS51314"/>
    </source>
</evidence>
<keyword evidence="5 7" id="KW-0653">Protein transport</keyword>
<sequence>MIQPDYASAMGLLAHLNSDELKEMLNDDTKFDSILKDVKQVKDWETEKEMIIASNRSLAEFNLSKEPDLEQLKAQVQEKSEAGEKLCTRIQELLNEYKSKSAGISPDTTLALLQTAAAEAEEESENISQDFLSGKIDVDKFLEDFEPIRKTMHLRKFKSEKMGDLLKSGSQSSYGNGLAKPYLPYPSYGPPQGVTNIPYPVGPLNMPMPGMYGNHF</sequence>
<keyword evidence="3 7" id="KW-0813">Transport</keyword>
<dbReference type="GO" id="GO:0006612">
    <property type="term" value="P:protein targeting to membrane"/>
    <property type="evidence" value="ECO:0007669"/>
    <property type="project" value="TreeGrafter"/>
</dbReference>
<dbReference type="GO" id="GO:0031902">
    <property type="term" value="C:late endosome membrane"/>
    <property type="evidence" value="ECO:0007669"/>
    <property type="project" value="UniProtKB-SubCell"/>
</dbReference>
<organism evidence="9 10">
    <name type="scientific">Brenthis ino</name>
    <name type="common">lesser marbled fritillary</name>
    <dbReference type="NCBI Taxonomy" id="405034"/>
    <lineage>
        <taxon>Eukaryota</taxon>
        <taxon>Metazoa</taxon>
        <taxon>Ecdysozoa</taxon>
        <taxon>Arthropoda</taxon>
        <taxon>Hexapoda</taxon>
        <taxon>Insecta</taxon>
        <taxon>Pterygota</taxon>
        <taxon>Neoptera</taxon>
        <taxon>Endopterygota</taxon>
        <taxon>Lepidoptera</taxon>
        <taxon>Glossata</taxon>
        <taxon>Ditrysia</taxon>
        <taxon>Papilionoidea</taxon>
        <taxon>Nymphalidae</taxon>
        <taxon>Heliconiinae</taxon>
        <taxon>Argynnini</taxon>
        <taxon>Brenthis</taxon>
    </lineage>
</organism>
<evidence type="ECO:0000256" key="6">
    <source>
        <dbReference type="ARBA" id="ARBA00025010"/>
    </source>
</evidence>
<dbReference type="InterPro" id="IPR029012">
    <property type="entry name" value="Helix_hairpin_bin_sf"/>
</dbReference>
<comment type="subcellular location">
    <subcellularLocation>
        <location evidence="1">Late endosome membrane</location>
        <topology evidence="1">Peripheral membrane protein</topology>
    </subcellularLocation>
</comment>
<dbReference type="GO" id="GO:0000813">
    <property type="term" value="C:ESCRT I complex"/>
    <property type="evidence" value="ECO:0007669"/>
    <property type="project" value="UniProtKB-ARBA"/>
</dbReference>
<evidence type="ECO:0000256" key="1">
    <source>
        <dbReference type="ARBA" id="ARBA00004633"/>
    </source>
</evidence>
<dbReference type="SUPFAM" id="SSF140111">
    <property type="entry name" value="Endosomal sorting complex assembly domain"/>
    <property type="match status" value="1"/>
</dbReference>
<name>A0A8J9XZT3_9NEOP</name>
<evidence type="ECO:0000256" key="4">
    <source>
        <dbReference type="ARBA" id="ARBA00022753"/>
    </source>
</evidence>
<feature type="non-terminal residue" evidence="9">
    <location>
        <position position="216"/>
    </location>
</feature>
<feature type="domain" description="VPS37 C-terminal" evidence="8">
    <location>
        <begin position="87"/>
        <end position="176"/>
    </location>
</feature>
<dbReference type="InterPro" id="IPR009851">
    <property type="entry name" value="Mod_r"/>
</dbReference>
<evidence type="ECO:0000256" key="3">
    <source>
        <dbReference type="ARBA" id="ARBA00022448"/>
    </source>
</evidence>
<keyword evidence="10" id="KW-1185">Reference proteome</keyword>
<dbReference type="OrthoDB" id="10004364at2759"/>
<dbReference type="AlphaFoldDB" id="A0A8J9XZT3"/>
<protein>
    <recommendedName>
        <fullName evidence="8">VPS37 C-terminal domain-containing protein</fullName>
    </recommendedName>
</protein>
<dbReference type="Gene3D" id="1.10.287.660">
    <property type="entry name" value="Helix hairpin bin"/>
    <property type="match status" value="1"/>
</dbReference>
<reference evidence="9" key="1">
    <citation type="submission" date="2021-12" db="EMBL/GenBank/DDBJ databases">
        <authorList>
            <person name="Martin H S."/>
        </authorList>
    </citation>
    <scope>NUCLEOTIDE SEQUENCE</scope>
</reference>
<dbReference type="Proteomes" id="UP000838878">
    <property type="component" value="Chromosome 1"/>
</dbReference>
<evidence type="ECO:0000256" key="2">
    <source>
        <dbReference type="ARBA" id="ARBA00007617"/>
    </source>
</evidence>
<dbReference type="GO" id="GO:0043162">
    <property type="term" value="P:ubiquitin-dependent protein catabolic process via the multivesicular body sorting pathway"/>
    <property type="evidence" value="ECO:0007669"/>
    <property type="project" value="TreeGrafter"/>
</dbReference>
<evidence type="ECO:0000256" key="7">
    <source>
        <dbReference type="PROSITE-ProRule" id="PRU00646"/>
    </source>
</evidence>
<proteinExistence type="inferred from homology"/>